<sequence length="42" mass="4642">MVNIVKIRGSVFAPYASLEPIKDPATGRVFEYAGDAREFTPQ</sequence>
<name>A0A9X9A663_BACCE</name>
<feature type="non-terminal residue" evidence="1">
    <location>
        <position position="42"/>
    </location>
</feature>
<dbReference type="InterPro" id="IPR021631">
    <property type="entry name" value="DUF3238"/>
</dbReference>
<evidence type="ECO:0000313" key="2">
    <source>
        <dbReference type="Proteomes" id="UP000308444"/>
    </source>
</evidence>
<comment type="caution">
    <text evidence="1">The sequence shown here is derived from an EMBL/GenBank/DDBJ whole genome shotgun (WGS) entry which is preliminary data.</text>
</comment>
<dbReference type="EMBL" id="SZOH01001765">
    <property type="protein sequence ID" value="TKI99802.1"/>
    <property type="molecule type" value="Genomic_DNA"/>
</dbReference>
<protein>
    <submittedName>
        <fullName evidence="1">DUF3238 domain-containing protein</fullName>
    </submittedName>
</protein>
<organism evidence="1 2">
    <name type="scientific">Bacillus cereus</name>
    <dbReference type="NCBI Taxonomy" id="1396"/>
    <lineage>
        <taxon>Bacteria</taxon>
        <taxon>Bacillati</taxon>
        <taxon>Bacillota</taxon>
        <taxon>Bacilli</taxon>
        <taxon>Bacillales</taxon>
        <taxon>Bacillaceae</taxon>
        <taxon>Bacillus</taxon>
        <taxon>Bacillus cereus group</taxon>
    </lineage>
</organism>
<gene>
    <name evidence="1" type="ORF">FC695_23130</name>
</gene>
<proteinExistence type="predicted"/>
<dbReference type="AlphaFoldDB" id="A0A9X9A663"/>
<dbReference type="Pfam" id="PF11579">
    <property type="entry name" value="DUF3238"/>
    <property type="match status" value="1"/>
</dbReference>
<reference evidence="1 2" key="1">
    <citation type="journal article" date="2019" name="Environ. Microbiol.">
        <title>An active ?-lactamase is a part of an orchestrated cell wall stress resistance network of Bacillus subtilis and related rhizosphere species.</title>
        <authorList>
            <person name="Bucher T."/>
            <person name="Keren-Paz A."/>
            <person name="Hausser J."/>
            <person name="Olender T."/>
            <person name="Cytryn E."/>
            <person name="Kolodkin-Gal I."/>
        </authorList>
    </citation>
    <scope>NUCLEOTIDE SEQUENCE [LARGE SCALE GENOMIC DNA]</scope>
    <source>
        <strain evidence="1 2">I32</strain>
    </source>
</reference>
<accession>A0A9X9A663</accession>
<dbReference type="Proteomes" id="UP000308444">
    <property type="component" value="Unassembled WGS sequence"/>
</dbReference>
<evidence type="ECO:0000313" key="1">
    <source>
        <dbReference type="EMBL" id="TKI99802.1"/>
    </source>
</evidence>